<dbReference type="GO" id="GO:0070373">
    <property type="term" value="P:negative regulation of ERK1 and ERK2 cascade"/>
    <property type="evidence" value="ECO:0007669"/>
    <property type="project" value="TreeGrafter"/>
</dbReference>
<protein>
    <recommendedName>
        <fullName evidence="4">protein-tyrosine-phosphatase</fullName>
        <ecNumber evidence="4">3.1.3.48</ecNumber>
    </recommendedName>
</protein>
<dbReference type="InterPro" id="IPR003595">
    <property type="entry name" value="Tyr_Pase_cat"/>
</dbReference>
<keyword evidence="15" id="KW-1185">Reference proteome</keyword>
<dbReference type="SMART" id="SM00194">
    <property type="entry name" value="PTPc"/>
    <property type="match status" value="1"/>
</dbReference>
<dbReference type="InterPro" id="IPR000242">
    <property type="entry name" value="PTP_cat"/>
</dbReference>
<accession>A0A210PNI4</accession>
<feature type="binding site" evidence="11">
    <location>
        <position position="271"/>
    </location>
    <ligand>
        <name>substrate</name>
    </ligand>
</feature>
<dbReference type="PANTHER" id="PTHR46047">
    <property type="entry name" value="TYROSINE-PROTEIN PHOSPHATASE NON-RECEPTOR TYPE 61F"/>
    <property type="match status" value="1"/>
</dbReference>
<dbReference type="GO" id="GO:0005634">
    <property type="term" value="C:nucleus"/>
    <property type="evidence" value="ECO:0007669"/>
    <property type="project" value="TreeGrafter"/>
</dbReference>
<evidence type="ECO:0000256" key="3">
    <source>
        <dbReference type="ARBA" id="ARBA00009701"/>
    </source>
</evidence>
<gene>
    <name evidence="14" type="ORF">KP79_PYT14341</name>
</gene>
<dbReference type="InterPro" id="IPR051985">
    <property type="entry name" value="NR_tyrosine_phosphatase"/>
</dbReference>
<dbReference type="PROSITE" id="PS00383">
    <property type="entry name" value="TYR_PHOSPHATASE_1"/>
    <property type="match status" value="1"/>
</dbReference>
<evidence type="ECO:0000256" key="6">
    <source>
        <dbReference type="ARBA" id="ARBA00022801"/>
    </source>
</evidence>
<evidence type="ECO:0000259" key="13">
    <source>
        <dbReference type="PROSITE" id="PS50056"/>
    </source>
</evidence>
<dbReference type="Gene3D" id="3.90.190.10">
    <property type="entry name" value="Protein tyrosine phosphatase superfamily"/>
    <property type="match status" value="1"/>
</dbReference>
<name>A0A210PNI4_MIZYE</name>
<feature type="active site" description="Phosphocysteine intermediate" evidence="10">
    <location>
        <position position="224"/>
    </location>
</feature>
<dbReference type="PANTHER" id="PTHR46047:SF3">
    <property type="entry name" value="TYROSINE-PROTEIN PHOSPHATASE NON-RECEPTOR TYPE 61F"/>
    <property type="match status" value="1"/>
</dbReference>
<evidence type="ECO:0000256" key="2">
    <source>
        <dbReference type="ARBA" id="ARBA00004308"/>
    </source>
</evidence>
<keyword evidence="6" id="KW-0378">Hydrolase</keyword>
<proteinExistence type="inferred from homology"/>
<dbReference type="InterPro" id="IPR012265">
    <property type="entry name" value="Ptpn1/Ptpn2"/>
</dbReference>
<comment type="similarity">
    <text evidence="3">Belongs to the protein-tyrosine phosphatase family. Non-receptor class 1 subfamily.</text>
</comment>
<evidence type="ECO:0000259" key="12">
    <source>
        <dbReference type="PROSITE" id="PS50055"/>
    </source>
</evidence>
<feature type="binding site" evidence="11">
    <location>
        <begin position="224"/>
        <end position="230"/>
    </location>
    <ligand>
        <name>substrate</name>
    </ligand>
</feature>
<feature type="domain" description="Tyrosine-protein phosphatase" evidence="12">
    <location>
        <begin position="5"/>
        <end position="286"/>
    </location>
</feature>
<dbReference type="STRING" id="6573.A0A210PNI4"/>
<dbReference type="PROSITE" id="PS50055">
    <property type="entry name" value="TYR_PHOSPHATASE_PTP"/>
    <property type="match status" value="1"/>
</dbReference>
<evidence type="ECO:0000256" key="4">
    <source>
        <dbReference type="ARBA" id="ARBA00013064"/>
    </source>
</evidence>
<dbReference type="InterPro" id="IPR016130">
    <property type="entry name" value="Tyr_Pase_AS"/>
</dbReference>
<keyword evidence="14" id="KW-0675">Receptor</keyword>
<evidence type="ECO:0000256" key="7">
    <source>
        <dbReference type="ARBA" id="ARBA00022824"/>
    </source>
</evidence>
<evidence type="ECO:0000256" key="5">
    <source>
        <dbReference type="ARBA" id="ARBA00022553"/>
    </source>
</evidence>
<evidence type="ECO:0000256" key="10">
    <source>
        <dbReference type="PIRSR" id="PIRSR000926-1"/>
    </source>
</evidence>
<dbReference type="SMART" id="SM00404">
    <property type="entry name" value="PTPc_motif"/>
    <property type="match status" value="1"/>
</dbReference>
<dbReference type="EMBL" id="NEDP02005575">
    <property type="protein sequence ID" value="OWF38023.1"/>
    <property type="molecule type" value="Genomic_DNA"/>
</dbReference>
<evidence type="ECO:0000313" key="14">
    <source>
        <dbReference type="EMBL" id="OWF38023.1"/>
    </source>
</evidence>
<dbReference type="SUPFAM" id="SSF52799">
    <property type="entry name" value="(Phosphotyrosine protein) phosphatases II"/>
    <property type="match status" value="1"/>
</dbReference>
<dbReference type="GO" id="GO:0004726">
    <property type="term" value="F:non-membrane spanning protein tyrosine phosphatase activity"/>
    <property type="evidence" value="ECO:0007669"/>
    <property type="project" value="TreeGrafter"/>
</dbReference>
<comment type="subcellular location">
    <subcellularLocation>
        <location evidence="2">Endomembrane system</location>
    </subcellularLocation>
    <subcellularLocation>
        <location evidence="1">Endoplasmic reticulum</location>
    </subcellularLocation>
</comment>
<dbReference type="EC" id="3.1.3.48" evidence="4"/>
<evidence type="ECO:0000256" key="1">
    <source>
        <dbReference type="ARBA" id="ARBA00004240"/>
    </source>
</evidence>
<dbReference type="PRINTS" id="PR00700">
    <property type="entry name" value="PRTYPHPHTASE"/>
</dbReference>
<dbReference type="Pfam" id="PF00102">
    <property type="entry name" value="Y_phosphatase"/>
    <property type="match status" value="1"/>
</dbReference>
<keyword evidence="9" id="KW-0472">Membrane</keyword>
<evidence type="ECO:0000256" key="9">
    <source>
        <dbReference type="ARBA" id="ARBA00023136"/>
    </source>
</evidence>
<keyword evidence="8" id="KW-0904">Protein phosphatase</keyword>
<dbReference type="GO" id="GO:0019901">
    <property type="term" value="F:protein kinase binding"/>
    <property type="evidence" value="ECO:0007669"/>
    <property type="project" value="TreeGrafter"/>
</dbReference>
<dbReference type="AlphaFoldDB" id="A0A210PNI4"/>
<dbReference type="GO" id="GO:0005783">
    <property type="term" value="C:endoplasmic reticulum"/>
    <property type="evidence" value="ECO:0007669"/>
    <property type="project" value="UniProtKB-SubCell"/>
</dbReference>
<dbReference type="Proteomes" id="UP000242188">
    <property type="component" value="Unassembled WGS sequence"/>
</dbReference>
<feature type="binding site" evidence="11">
    <location>
        <position position="190"/>
    </location>
    <ligand>
        <name>substrate</name>
    </ligand>
</feature>
<dbReference type="PIRSF" id="PIRSF000926">
    <property type="entry name" value="Tyr-Ptase_nr1"/>
    <property type="match status" value="1"/>
</dbReference>
<keyword evidence="5" id="KW-0597">Phosphoprotein</keyword>
<evidence type="ECO:0000256" key="11">
    <source>
        <dbReference type="PIRSR" id="PIRSR000926-2"/>
    </source>
</evidence>
<organism evidence="14 15">
    <name type="scientific">Mizuhopecten yessoensis</name>
    <name type="common">Japanese scallop</name>
    <name type="synonym">Patinopecten yessoensis</name>
    <dbReference type="NCBI Taxonomy" id="6573"/>
    <lineage>
        <taxon>Eukaryota</taxon>
        <taxon>Metazoa</taxon>
        <taxon>Spiralia</taxon>
        <taxon>Lophotrochozoa</taxon>
        <taxon>Mollusca</taxon>
        <taxon>Bivalvia</taxon>
        <taxon>Autobranchia</taxon>
        <taxon>Pteriomorphia</taxon>
        <taxon>Pectinida</taxon>
        <taxon>Pectinoidea</taxon>
        <taxon>Pectinidae</taxon>
        <taxon>Mizuhopecten</taxon>
    </lineage>
</organism>
<comment type="caution">
    <text evidence="14">The sequence shown here is derived from an EMBL/GenBank/DDBJ whole genome shotgun (WGS) entry which is preliminary data.</text>
</comment>
<keyword evidence="7" id="KW-0256">Endoplasmic reticulum</keyword>
<dbReference type="InterPro" id="IPR000387">
    <property type="entry name" value="Tyr_Pase_dom"/>
</dbReference>
<sequence>MLSTVEKEFAQYDQHNLWQPIYQEVKNEAAERAIDEDFSTFEAKKPVNRNKNRYRDVSPYDHSRIVLHRGDTDYINANLIEVTEASRHYILAQGPLEHTSGHFWQMVWEHKSKAVIMLNKLVENGYKKCHPYFPQSGLDEELEYEDVGLKVTLLDESYLNYYVVRKIELEDMESGDTREVLHYNYITWPDFGVPSSPHAFLNFLMVVRQTGALDSAVGPPVVHCSAGIGRSGTFCLVDSCLVIVEKTQDMNSVDLRPLLLKMRGCRMGLIQTADQLRFSYAAIIEGGRRILANDDSTLSVLEGYMQVRYLECCIHVCTTQWNKLKSLISGIESENANLGQCNIYMVFPL</sequence>
<dbReference type="CDD" id="cd14545">
    <property type="entry name" value="PTPc-N1_2"/>
    <property type="match status" value="1"/>
</dbReference>
<evidence type="ECO:0000256" key="8">
    <source>
        <dbReference type="ARBA" id="ARBA00022912"/>
    </source>
</evidence>
<dbReference type="InterPro" id="IPR029021">
    <property type="entry name" value="Prot-tyrosine_phosphatase-like"/>
</dbReference>
<evidence type="ECO:0000313" key="15">
    <source>
        <dbReference type="Proteomes" id="UP000242188"/>
    </source>
</evidence>
<dbReference type="OrthoDB" id="9450131at2759"/>
<dbReference type="PROSITE" id="PS50056">
    <property type="entry name" value="TYR_PHOSPHATASE_2"/>
    <property type="match status" value="1"/>
</dbReference>
<feature type="domain" description="Tyrosine specific protein phosphatases" evidence="13">
    <location>
        <begin position="201"/>
        <end position="277"/>
    </location>
</feature>
<reference evidence="14 15" key="1">
    <citation type="journal article" date="2017" name="Nat. Ecol. Evol.">
        <title>Scallop genome provides insights into evolution of bilaterian karyotype and development.</title>
        <authorList>
            <person name="Wang S."/>
            <person name="Zhang J."/>
            <person name="Jiao W."/>
            <person name="Li J."/>
            <person name="Xun X."/>
            <person name="Sun Y."/>
            <person name="Guo X."/>
            <person name="Huan P."/>
            <person name="Dong B."/>
            <person name="Zhang L."/>
            <person name="Hu X."/>
            <person name="Sun X."/>
            <person name="Wang J."/>
            <person name="Zhao C."/>
            <person name="Wang Y."/>
            <person name="Wang D."/>
            <person name="Huang X."/>
            <person name="Wang R."/>
            <person name="Lv J."/>
            <person name="Li Y."/>
            <person name="Zhang Z."/>
            <person name="Liu B."/>
            <person name="Lu W."/>
            <person name="Hui Y."/>
            <person name="Liang J."/>
            <person name="Zhou Z."/>
            <person name="Hou R."/>
            <person name="Li X."/>
            <person name="Liu Y."/>
            <person name="Li H."/>
            <person name="Ning X."/>
            <person name="Lin Y."/>
            <person name="Zhao L."/>
            <person name="Xing Q."/>
            <person name="Dou J."/>
            <person name="Li Y."/>
            <person name="Mao J."/>
            <person name="Guo H."/>
            <person name="Dou H."/>
            <person name="Li T."/>
            <person name="Mu C."/>
            <person name="Jiang W."/>
            <person name="Fu Q."/>
            <person name="Fu X."/>
            <person name="Miao Y."/>
            <person name="Liu J."/>
            <person name="Yu Q."/>
            <person name="Li R."/>
            <person name="Liao H."/>
            <person name="Li X."/>
            <person name="Kong Y."/>
            <person name="Jiang Z."/>
            <person name="Chourrout D."/>
            <person name="Li R."/>
            <person name="Bao Z."/>
        </authorList>
    </citation>
    <scope>NUCLEOTIDE SEQUENCE [LARGE SCALE GENOMIC DNA]</scope>
    <source>
        <strain evidence="14 15">PY_sf001</strain>
    </source>
</reference>
<dbReference type="GO" id="GO:0046426">
    <property type="term" value="P:negative regulation of receptor signaling pathway via JAK-STAT"/>
    <property type="evidence" value="ECO:0007669"/>
    <property type="project" value="TreeGrafter"/>
</dbReference>